<organism evidence="3 4">
    <name type="scientific">Lentithecium fluviatile CBS 122367</name>
    <dbReference type="NCBI Taxonomy" id="1168545"/>
    <lineage>
        <taxon>Eukaryota</taxon>
        <taxon>Fungi</taxon>
        <taxon>Dikarya</taxon>
        <taxon>Ascomycota</taxon>
        <taxon>Pezizomycotina</taxon>
        <taxon>Dothideomycetes</taxon>
        <taxon>Pleosporomycetidae</taxon>
        <taxon>Pleosporales</taxon>
        <taxon>Massarineae</taxon>
        <taxon>Lentitheciaceae</taxon>
        <taxon>Lentithecium</taxon>
    </lineage>
</organism>
<dbReference type="SUPFAM" id="SSF51430">
    <property type="entry name" value="NAD(P)-linked oxidoreductase"/>
    <property type="match status" value="1"/>
</dbReference>
<dbReference type="InterPro" id="IPR023210">
    <property type="entry name" value="NADP_OxRdtase_dom"/>
</dbReference>
<name>A0A6G1IKZ1_9PLEO</name>
<protein>
    <recommendedName>
        <fullName evidence="2">NADP-dependent oxidoreductase domain-containing protein</fullName>
    </recommendedName>
</protein>
<keyword evidence="1" id="KW-0560">Oxidoreductase</keyword>
<feature type="non-terminal residue" evidence="3">
    <location>
        <position position="51"/>
    </location>
</feature>
<sequence>GLLKACRELGIATVAYSLLGRGMLTGQYKSVDKRDFRRSVPRFSKKDFDKN</sequence>
<evidence type="ECO:0000256" key="1">
    <source>
        <dbReference type="ARBA" id="ARBA00023002"/>
    </source>
</evidence>
<evidence type="ECO:0000313" key="3">
    <source>
        <dbReference type="EMBL" id="KAF2678906.1"/>
    </source>
</evidence>
<feature type="non-terminal residue" evidence="3">
    <location>
        <position position="1"/>
    </location>
</feature>
<gene>
    <name evidence="3" type="ORF">K458DRAFT_258717</name>
</gene>
<dbReference type="OrthoDB" id="37537at2759"/>
<dbReference type="EMBL" id="MU005608">
    <property type="protein sequence ID" value="KAF2678906.1"/>
    <property type="molecule type" value="Genomic_DNA"/>
</dbReference>
<accession>A0A6G1IKZ1</accession>
<dbReference type="InterPro" id="IPR036812">
    <property type="entry name" value="NAD(P)_OxRdtase_dom_sf"/>
</dbReference>
<reference evidence="3" key="1">
    <citation type="journal article" date="2020" name="Stud. Mycol.">
        <title>101 Dothideomycetes genomes: a test case for predicting lifestyles and emergence of pathogens.</title>
        <authorList>
            <person name="Haridas S."/>
            <person name="Albert R."/>
            <person name="Binder M."/>
            <person name="Bloem J."/>
            <person name="Labutti K."/>
            <person name="Salamov A."/>
            <person name="Andreopoulos B."/>
            <person name="Baker S."/>
            <person name="Barry K."/>
            <person name="Bills G."/>
            <person name="Bluhm B."/>
            <person name="Cannon C."/>
            <person name="Castanera R."/>
            <person name="Culley D."/>
            <person name="Daum C."/>
            <person name="Ezra D."/>
            <person name="Gonzalez J."/>
            <person name="Henrissat B."/>
            <person name="Kuo A."/>
            <person name="Liang C."/>
            <person name="Lipzen A."/>
            <person name="Lutzoni F."/>
            <person name="Magnuson J."/>
            <person name="Mondo S."/>
            <person name="Nolan M."/>
            <person name="Ohm R."/>
            <person name="Pangilinan J."/>
            <person name="Park H.-J."/>
            <person name="Ramirez L."/>
            <person name="Alfaro M."/>
            <person name="Sun H."/>
            <person name="Tritt A."/>
            <person name="Yoshinaga Y."/>
            <person name="Zwiers L.-H."/>
            <person name="Turgeon B."/>
            <person name="Goodwin S."/>
            <person name="Spatafora J."/>
            <person name="Crous P."/>
            <person name="Grigoriev I."/>
        </authorList>
    </citation>
    <scope>NUCLEOTIDE SEQUENCE</scope>
    <source>
        <strain evidence="3">CBS 122367</strain>
    </source>
</reference>
<evidence type="ECO:0000259" key="2">
    <source>
        <dbReference type="Pfam" id="PF00248"/>
    </source>
</evidence>
<feature type="domain" description="NADP-dependent oxidoreductase" evidence="2">
    <location>
        <begin position="1"/>
        <end position="33"/>
    </location>
</feature>
<dbReference type="Pfam" id="PF00248">
    <property type="entry name" value="Aldo_ket_red"/>
    <property type="match status" value="1"/>
</dbReference>
<dbReference type="AlphaFoldDB" id="A0A6G1IKZ1"/>
<dbReference type="GO" id="GO:0016491">
    <property type="term" value="F:oxidoreductase activity"/>
    <property type="evidence" value="ECO:0007669"/>
    <property type="project" value="UniProtKB-KW"/>
</dbReference>
<dbReference type="Proteomes" id="UP000799291">
    <property type="component" value="Unassembled WGS sequence"/>
</dbReference>
<evidence type="ECO:0000313" key="4">
    <source>
        <dbReference type="Proteomes" id="UP000799291"/>
    </source>
</evidence>
<dbReference type="Gene3D" id="3.20.20.100">
    <property type="entry name" value="NADP-dependent oxidoreductase domain"/>
    <property type="match status" value="1"/>
</dbReference>
<keyword evidence="4" id="KW-1185">Reference proteome</keyword>
<proteinExistence type="predicted"/>